<keyword evidence="2" id="KW-1133">Transmembrane helix</keyword>
<accession>A0ABS3ZDU0</accession>
<keyword evidence="2" id="KW-0472">Membrane</keyword>
<organism evidence="4 5">
    <name type="scientific">Marinobacterium alkalitolerans</name>
    <dbReference type="NCBI Taxonomy" id="1542925"/>
    <lineage>
        <taxon>Bacteria</taxon>
        <taxon>Pseudomonadati</taxon>
        <taxon>Pseudomonadota</taxon>
        <taxon>Gammaproteobacteria</taxon>
        <taxon>Oceanospirillales</taxon>
        <taxon>Oceanospirillaceae</taxon>
        <taxon>Marinobacterium</taxon>
    </lineage>
</organism>
<dbReference type="EMBL" id="JACVEW010000026">
    <property type="protein sequence ID" value="MBP0049847.1"/>
    <property type="molecule type" value="Genomic_DNA"/>
</dbReference>
<feature type="region of interest" description="Disordered" evidence="1">
    <location>
        <begin position="261"/>
        <end position="313"/>
    </location>
</feature>
<evidence type="ECO:0000313" key="4">
    <source>
        <dbReference type="EMBL" id="MBP0049847.1"/>
    </source>
</evidence>
<feature type="transmembrane region" description="Helical" evidence="2">
    <location>
        <begin position="228"/>
        <end position="250"/>
    </location>
</feature>
<keyword evidence="5" id="KW-1185">Reference proteome</keyword>
<name>A0ABS3ZDU0_9GAMM</name>
<protein>
    <recommendedName>
        <fullName evidence="3">Zona occludens toxin N-terminal domain-containing protein</fullName>
    </recommendedName>
</protein>
<dbReference type="RefSeq" id="WP_209288532.1">
    <property type="nucleotide sequence ID" value="NZ_JACVEW010000026.1"/>
</dbReference>
<keyword evidence="2" id="KW-0812">Transmembrane</keyword>
<dbReference type="Proteomes" id="UP000810171">
    <property type="component" value="Unassembled WGS sequence"/>
</dbReference>
<gene>
    <name evidence="4" type="ORF">H9C73_14030</name>
</gene>
<evidence type="ECO:0000256" key="1">
    <source>
        <dbReference type="SAM" id="MobiDB-lite"/>
    </source>
</evidence>
<sequence length="383" mass="42594">MSVSAYTGLPGSGKSYGVVENVILPCLKDGRPIVTNLPLKLGELQEWCRKNGAPMPRIDIVDLSEVAKSVEEGFLSMRYGAVHVFDEIWRVWPSGQKVTQCPEGHREYFAEHRHQVDAAGRSTEIVLITQDLSQIASWVRNFVDETYRAQKLNHVGQDKRYRVDVYQGAVTGQQPPESRRLRQFYGKYQPEVYQLYQSATKAQNSGMHGAGKEVKADKRANILKSPKILASLIGAPILGVVALISVFSMLQSGFVTGAQTEDLEPEVKPSAPPQVFNMKQKPSASASTAQAQPKPKPEPQFDDPDGRLPAPSDDWKLVGSVRIPDGFFYVVRNTVGYRYIDPSACHEYEGGYQLWCHVDGHRVDRTTGYQRGTMVRTPAPSAM</sequence>
<dbReference type="InterPro" id="IPR027417">
    <property type="entry name" value="P-loop_NTPase"/>
</dbReference>
<evidence type="ECO:0000256" key="2">
    <source>
        <dbReference type="SAM" id="Phobius"/>
    </source>
</evidence>
<reference evidence="4 5" key="1">
    <citation type="submission" date="2020-09" db="EMBL/GenBank/DDBJ databases">
        <authorList>
            <person name="Tanuku N.R.S."/>
        </authorList>
    </citation>
    <scope>NUCLEOTIDE SEQUENCE [LARGE SCALE GENOMIC DNA]</scope>
    <source>
        <strain evidence="4 5">AK62</strain>
    </source>
</reference>
<evidence type="ECO:0000313" key="5">
    <source>
        <dbReference type="Proteomes" id="UP000810171"/>
    </source>
</evidence>
<dbReference type="Gene3D" id="3.40.50.300">
    <property type="entry name" value="P-loop containing nucleotide triphosphate hydrolases"/>
    <property type="match status" value="1"/>
</dbReference>
<dbReference type="InterPro" id="IPR008900">
    <property type="entry name" value="Zot_N"/>
</dbReference>
<proteinExistence type="predicted"/>
<feature type="domain" description="Zona occludens toxin N-terminal" evidence="3">
    <location>
        <begin position="3"/>
        <end position="201"/>
    </location>
</feature>
<feature type="compositionally biased region" description="Low complexity" evidence="1">
    <location>
        <begin position="279"/>
        <end position="293"/>
    </location>
</feature>
<evidence type="ECO:0000259" key="3">
    <source>
        <dbReference type="Pfam" id="PF05707"/>
    </source>
</evidence>
<comment type="caution">
    <text evidence="4">The sequence shown here is derived from an EMBL/GenBank/DDBJ whole genome shotgun (WGS) entry which is preliminary data.</text>
</comment>
<dbReference type="Pfam" id="PF05707">
    <property type="entry name" value="Zot"/>
    <property type="match status" value="1"/>
</dbReference>